<protein>
    <submittedName>
        <fullName evidence="2">DnaA initiator-associating protein</fullName>
    </submittedName>
</protein>
<dbReference type="SUPFAM" id="SSF53697">
    <property type="entry name" value="SIS domain"/>
    <property type="match status" value="1"/>
</dbReference>
<dbReference type="RefSeq" id="WP_091983198.1">
    <property type="nucleotide sequence ID" value="NZ_FOLO01000011.1"/>
</dbReference>
<dbReference type="InterPro" id="IPR046348">
    <property type="entry name" value="SIS_dom_sf"/>
</dbReference>
<dbReference type="AlphaFoldDB" id="A0A1I1KAZ2"/>
<dbReference type="Proteomes" id="UP000198862">
    <property type="component" value="Unassembled WGS sequence"/>
</dbReference>
<proteinExistence type="predicted"/>
<keyword evidence="3" id="KW-1185">Reference proteome</keyword>
<feature type="domain" description="SIS" evidence="1">
    <location>
        <begin position="34"/>
        <end position="195"/>
    </location>
</feature>
<evidence type="ECO:0000259" key="1">
    <source>
        <dbReference type="PROSITE" id="PS51464"/>
    </source>
</evidence>
<dbReference type="PROSITE" id="PS51464">
    <property type="entry name" value="SIS"/>
    <property type="match status" value="1"/>
</dbReference>
<dbReference type="OrthoDB" id="9810929at2"/>
<dbReference type="STRING" id="1123010.SAMN02745724_01946"/>
<dbReference type="InterPro" id="IPR035461">
    <property type="entry name" value="GmhA/DiaA"/>
</dbReference>
<dbReference type="Pfam" id="PF13580">
    <property type="entry name" value="SIS_2"/>
    <property type="match status" value="1"/>
</dbReference>
<accession>A0A1I1KAZ2</accession>
<gene>
    <name evidence="2" type="ORF">SAMN02745724_01946</name>
</gene>
<dbReference type="PANTHER" id="PTHR30390:SF6">
    <property type="entry name" value="DNAA INITIATOR-ASSOCIATING PROTEIN DIAA"/>
    <property type="match status" value="1"/>
</dbReference>
<name>A0A1I1KAZ2_9GAMM</name>
<sequence>MQEIVKEIYTESIQAHIAAGEVLPSALESAAFTIAQNLINGNKLICCGFQSCQMLAQHIATLLVNCYETERPCLPAIALNTEVTNLSTYAEQSEHDVFARQVRAFAQQGDMLLAIAINGNEKSIISAVESALTKDMTVIVLVGNDGGELAGLLGPNDVEIRVPSKRPSRIIESHLLSLHCLSELIDLTLFPQDETHA</sequence>
<organism evidence="2 3">
    <name type="scientific">Pseudoalteromonas denitrificans DSM 6059</name>
    <dbReference type="NCBI Taxonomy" id="1123010"/>
    <lineage>
        <taxon>Bacteria</taxon>
        <taxon>Pseudomonadati</taxon>
        <taxon>Pseudomonadota</taxon>
        <taxon>Gammaproteobacteria</taxon>
        <taxon>Alteromonadales</taxon>
        <taxon>Pseudoalteromonadaceae</taxon>
        <taxon>Pseudoalteromonas</taxon>
    </lineage>
</organism>
<reference evidence="2 3" key="1">
    <citation type="submission" date="2016-10" db="EMBL/GenBank/DDBJ databases">
        <authorList>
            <person name="de Groot N.N."/>
        </authorList>
    </citation>
    <scope>NUCLEOTIDE SEQUENCE [LARGE SCALE GENOMIC DNA]</scope>
    <source>
        <strain evidence="2 3">DSM 6059</strain>
    </source>
</reference>
<dbReference type="CDD" id="cd05006">
    <property type="entry name" value="SIS_GmhA"/>
    <property type="match status" value="1"/>
</dbReference>
<dbReference type="GO" id="GO:0097367">
    <property type="term" value="F:carbohydrate derivative binding"/>
    <property type="evidence" value="ECO:0007669"/>
    <property type="project" value="InterPro"/>
</dbReference>
<dbReference type="GO" id="GO:1901135">
    <property type="term" value="P:carbohydrate derivative metabolic process"/>
    <property type="evidence" value="ECO:0007669"/>
    <property type="project" value="InterPro"/>
</dbReference>
<evidence type="ECO:0000313" key="3">
    <source>
        <dbReference type="Proteomes" id="UP000198862"/>
    </source>
</evidence>
<dbReference type="EMBL" id="FOLO01000011">
    <property type="protein sequence ID" value="SFC54710.1"/>
    <property type="molecule type" value="Genomic_DNA"/>
</dbReference>
<dbReference type="Gene3D" id="3.40.50.10490">
    <property type="entry name" value="Glucose-6-phosphate isomerase like protein, domain 1"/>
    <property type="match status" value="1"/>
</dbReference>
<dbReference type="InterPro" id="IPR050099">
    <property type="entry name" value="SIS_GmhA/DiaA_subfam"/>
</dbReference>
<dbReference type="InterPro" id="IPR001347">
    <property type="entry name" value="SIS_dom"/>
</dbReference>
<evidence type="ECO:0000313" key="2">
    <source>
        <dbReference type="EMBL" id="SFC54710.1"/>
    </source>
</evidence>
<dbReference type="PANTHER" id="PTHR30390">
    <property type="entry name" value="SEDOHEPTULOSE 7-PHOSPHATE ISOMERASE / DNAA INITIATOR-ASSOCIATING FACTOR FOR REPLICATION INITIATION"/>
    <property type="match status" value="1"/>
</dbReference>